<evidence type="ECO:0000256" key="1">
    <source>
        <dbReference type="ARBA" id="ARBA00038054"/>
    </source>
</evidence>
<dbReference type="InterPro" id="IPR012349">
    <property type="entry name" value="Split_barrel_FMN-bd"/>
</dbReference>
<accession>W2CIK5</accession>
<comment type="caution">
    <text evidence="3">The sequence shown here is derived from an EMBL/GenBank/DDBJ whole genome shotgun (WGS) entry which is preliminary data.</text>
</comment>
<gene>
    <name evidence="3" type="ORF">T230_13145</name>
</gene>
<name>W2CIK5_9BACT</name>
<sequence>MREAFKKTPVELTAHYGHILQALRRGVSLTASADGRVNPMTISWGMIGIEWNRPLFITYVRTGRFTHGLLDRNPEFTVNLPAPGMDHPARLISYLGTHSGRNEDKVATLGLHLVPGSEISVPGLAELPLTLECRILYRQHQQADCFLPGNEAILKSCYPQDVPSEATGSNRDFHTAIYGEIVGAHLIQPA</sequence>
<evidence type="ECO:0000313" key="4">
    <source>
        <dbReference type="Proteomes" id="UP000034982"/>
    </source>
</evidence>
<dbReference type="EMBL" id="AYYE01001194">
    <property type="protein sequence ID" value="ETK06282.1"/>
    <property type="molecule type" value="Genomic_DNA"/>
</dbReference>
<dbReference type="GO" id="GO:0016646">
    <property type="term" value="F:oxidoreductase activity, acting on the CH-NH group of donors, NAD or NADP as acceptor"/>
    <property type="evidence" value="ECO:0007669"/>
    <property type="project" value="UniProtKB-ARBA"/>
</dbReference>
<feature type="domain" description="Flavin reductase like" evidence="2">
    <location>
        <begin position="25"/>
        <end position="186"/>
    </location>
</feature>
<dbReference type="InterPro" id="IPR052174">
    <property type="entry name" value="Flavoredoxin"/>
</dbReference>
<proteinExistence type="inferred from homology"/>
<dbReference type="Proteomes" id="UP000034982">
    <property type="component" value="Unassembled WGS sequence"/>
</dbReference>
<dbReference type="GO" id="GO:0010181">
    <property type="term" value="F:FMN binding"/>
    <property type="evidence" value="ECO:0007669"/>
    <property type="project" value="InterPro"/>
</dbReference>
<dbReference type="InterPro" id="IPR002563">
    <property type="entry name" value="Flavin_Rdtase-like_dom"/>
</dbReference>
<reference evidence="3 4" key="1">
    <citation type="submission" date="2013-11" db="EMBL/GenBank/DDBJ databases">
        <title>Single cell genomics of uncultured Tannerella BU063 (oral taxon 286).</title>
        <authorList>
            <person name="Beall C.J."/>
            <person name="Campbell A.G."/>
            <person name="Griffen A.L."/>
            <person name="Podar M."/>
            <person name="Leys E.J."/>
        </authorList>
    </citation>
    <scope>NUCLEOTIDE SEQUENCE [LARGE SCALE GENOMIC DNA]</scope>
    <source>
        <strain evidence="3">Cell 1/3</strain>
    </source>
</reference>
<dbReference type="PANTHER" id="PTHR43567:SF5">
    <property type="entry name" value="HYPOTHETICAL CYTOSOLIC PROTEIN"/>
    <property type="match status" value="1"/>
</dbReference>
<dbReference type="Gene3D" id="2.30.110.10">
    <property type="entry name" value="Electron Transport, Fmn-binding Protein, Chain A"/>
    <property type="match status" value="1"/>
</dbReference>
<evidence type="ECO:0000313" key="3">
    <source>
        <dbReference type="EMBL" id="ETK06282.1"/>
    </source>
</evidence>
<dbReference type="PATRIC" id="fig|1411022.3.peg.1685"/>
<dbReference type="Pfam" id="PF01613">
    <property type="entry name" value="Flavin_Reduct"/>
    <property type="match status" value="1"/>
</dbReference>
<dbReference type="SUPFAM" id="SSF50475">
    <property type="entry name" value="FMN-binding split barrel"/>
    <property type="match status" value="1"/>
</dbReference>
<evidence type="ECO:0000259" key="2">
    <source>
        <dbReference type="Pfam" id="PF01613"/>
    </source>
</evidence>
<protein>
    <recommendedName>
        <fullName evidence="2">Flavin reductase like domain-containing protein</fullName>
    </recommendedName>
</protein>
<organism evidence="3 4">
    <name type="scientific">Tannerella sp. oral taxon BU063 isolate Cell 1/3</name>
    <dbReference type="NCBI Taxonomy" id="1411022"/>
    <lineage>
        <taxon>Bacteria</taxon>
        <taxon>Pseudomonadati</taxon>
        <taxon>Bacteroidota</taxon>
        <taxon>Bacteroidia</taxon>
        <taxon>Bacteroidales</taxon>
        <taxon>Tannerellaceae</taxon>
        <taxon>Tannerella</taxon>
    </lineage>
</organism>
<dbReference type="AlphaFoldDB" id="W2CIK5"/>
<dbReference type="PANTHER" id="PTHR43567">
    <property type="entry name" value="FLAVOREDOXIN-RELATED-RELATED"/>
    <property type="match status" value="1"/>
</dbReference>
<comment type="similarity">
    <text evidence="1">Belongs to the flavoredoxin family.</text>
</comment>